<dbReference type="InterPro" id="IPR003369">
    <property type="entry name" value="TatA/B/E"/>
</dbReference>
<keyword evidence="5" id="KW-0653">Protein transport</keyword>
<feature type="region of interest" description="Disordered" evidence="9">
    <location>
        <begin position="127"/>
        <end position="217"/>
    </location>
</feature>
<keyword evidence="11" id="KW-1185">Reference proteome</keyword>
<gene>
    <name evidence="10" type="primary">tatB</name>
    <name evidence="10" type="ORF">PSM7751_02349</name>
</gene>
<dbReference type="EMBL" id="FWFN01000004">
    <property type="protein sequence ID" value="SLN48984.1"/>
    <property type="molecule type" value="Genomic_DNA"/>
</dbReference>
<sequence length="217" mass="22566">MFGMGGTEVLLVGIVALIVVGPKELPGLFRSVGQFVGKARGMAREFSRAMEDAADQSGMKEATDSLKGASNSLKGLSNPKKYGLDKVKQAANPLKWEEGSETAKLAADRAEAAKKIHESTAKAAQTRLDAEAAAASETAKTTTGQGLAVPELPKAPVPAPKALRIDPEPAAPAQTEGLRQTAGQRAAGAARKPAPVQPRRNQKAGATAARRRPVRKG</sequence>
<feature type="compositionally biased region" description="Low complexity" evidence="9">
    <location>
        <begin position="131"/>
        <end position="152"/>
    </location>
</feature>
<evidence type="ECO:0000256" key="4">
    <source>
        <dbReference type="ARBA" id="ARBA00022692"/>
    </source>
</evidence>
<evidence type="ECO:0000256" key="6">
    <source>
        <dbReference type="ARBA" id="ARBA00022989"/>
    </source>
</evidence>
<dbReference type="Proteomes" id="UP000193963">
    <property type="component" value="Unassembled WGS sequence"/>
</dbReference>
<evidence type="ECO:0000313" key="11">
    <source>
        <dbReference type="Proteomes" id="UP000193963"/>
    </source>
</evidence>
<dbReference type="Pfam" id="PF02416">
    <property type="entry name" value="TatA_B_E"/>
    <property type="match status" value="1"/>
</dbReference>
<feature type="compositionally biased region" description="Low complexity" evidence="9">
    <location>
        <begin position="182"/>
        <end position="194"/>
    </location>
</feature>
<dbReference type="InterPro" id="IPR018448">
    <property type="entry name" value="TatB"/>
</dbReference>
<dbReference type="PANTHER" id="PTHR33162">
    <property type="entry name" value="SEC-INDEPENDENT PROTEIN TRANSLOCASE PROTEIN TATA, CHLOROPLASTIC"/>
    <property type="match status" value="1"/>
</dbReference>
<dbReference type="NCBIfam" id="TIGR01410">
    <property type="entry name" value="tatB"/>
    <property type="match status" value="1"/>
</dbReference>
<dbReference type="PANTHER" id="PTHR33162:SF1">
    <property type="entry name" value="SEC-INDEPENDENT PROTEIN TRANSLOCASE PROTEIN TATA, CHLOROPLASTIC"/>
    <property type="match status" value="1"/>
</dbReference>
<evidence type="ECO:0000256" key="8">
    <source>
        <dbReference type="ARBA" id="ARBA00023136"/>
    </source>
</evidence>
<dbReference type="Gene3D" id="1.20.5.3310">
    <property type="match status" value="1"/>
</dbReference>
<feature type="region of interest" description="Disordered" evidence="9">
    <location>
        <begin position="55"/>
        <end position="78"/>
    </location>
</feature>
<dbReference type="OrthoDB" id="7206969at2"/>
<evidence type="ECO:0000256" key="3">
    <source>
        <dbReference type="ARBA" id="ARBA00022475"/>
    </source>
</evidence>
<proteinExistence type="predicted"/>
<organism evidence="10 11">
    <name type="scientific">Pseudooceanicola marinus</name>
    <dbReference type="NCBI Taxonomy" id="396013"/>
    <lineage>
        <taxon>Bacteria</taxon>
        <taxon>Pseudomonadati</taxon>
        <taxon>Pseudomonadota</taxon>
        <taxon>Alphaproteobacteria</taxon>
        <taxon>Rhodobacterales</taxon>
        <taxon>Paracoccaceae</taxon>
        <taxon>Pseudooceanicola</taxon>
    </lineage>
</organism>
<dbReference type="RefSeq" id="WP_085888392.1">
    <property type="nucleotide sequence ID" value="NZ_FWFN01000004.1"/>
</dbReference>
<dbReference type="GO" id="GO:0043953">
    <property type="term" value="P:protein transport by the Tat complex"/>
    <property type="evidence" value="ECO:0007669"/>
    <property type="project" value="InterPro"/>
</dbReference>
<evidence type="ECO:0000256" key="1">
    <source>
        <dbReference type="ARBA" id="ARBA00004167"/>
    </source>
</evidence>
<dbReference type="AlphaFoldDB" id="A0A1X6ZEE4"/>
<keyword evidence="6" id="KW-1133">Transmembrane helix</keyword>
<keyword evidence="3" id="KW-1003">Cell membrane</keyword>
<comment type="subcellular location">
    <subcellularLocation>
        <location evidence="1">Membrane</location>
        <topology evidence="1">Single-pass membrane protein</topology>
    </subcellularLocation>
</comment>
<protein>
    <submittedName>
        <fullName evidence="10">Sec-independent protein translocase protein TatB</fullName>
    </submittedName>
</protein>
<evidence type="ECO:0000313" key="10">
    <source>
        <dbReference type="EMBL" id="SLN48984.1"/>
    </source>
</evidence>
<evidence type="ECO:0000256" key="2">
    <source>
        <dbReference type="ARBA" id="ARBA00022448"/>
    </source>
</evidence>
<keyword evidence="4" id="KW-0812">Transmembrane</keyword>
<keyword evidence="7" id="KW-0811">Translocation</keyword>
<dbReference type="GO" id="GO:0016020">
    <property type="term" value="C:membrane"/>
    <property type="evidence" value="ECO:0007669"/>
    <property type="project" value="UniProtKB-SubCell"/>
</dbReference>
<dbReference type="PRINTS" id="PR01506">
    <property type="entry name" value="TATBPROTEIN"/>
</dbReference>
<evidence type="ECO:0000256" key="9">
    <source>
        <dbReference type="SAM" id="MobiDB-lite"/>
    </source>
</evidence>
<evidence type="ECO:0000256" key="5">
    <source>
        <dbReference type="ARBA" id="ARBA00022927"/>
    </source>
</evidence>
<reference evidence="10 11" key="1">
    <citation type="submission" date="2017-03" db="EMBL/GenBank/DDBJ databases">
        <authorList>
            <person name="Afonso C.L."/>
            <person name="Miller P.J."/>
            <person name="Scott M.A."/>
            <person name="Spackman E."/>
            <person name="Goraichik I."/>
            <person name="Dimitrov K.M."/>
            <person name="Suarez D.L."/>
            <person name="Swayne D.E."/>
        </authorList>
    </citation>
    <scope>NUCLEOTIDE SEQUENCE [LARGE SCALE GENOMIC DNA]</scope>
    <source>
        <strain evidence="10 11">CECT 7751</strain>
    </source>
</reference>
<accession>A0A1X6ZEE4</accession>
<evidence type="ECO:0000256" key="7">
    <source>
        <dbReference type="ARBA" id="ARBA00023010"/>
    </source>
</evidence>
<keyword evidence="8" id="KW-0472">Membrane</keyword>
<name>A0A1X6ZEE4_9RHOB</name>
<dbReference type="GO" id="GO:0008320">
    <property type="term" value="F:protein transmembrane transporter activity"/>
    <property type="evidence" value="ECO:0007669"/>
    <property type="project" value="InterPro"/>
</dbReference>
<keyword evidence="2" id="KW-0813">Transport</keyword>